<organism evidence="1 2">
    <name type="scientific">Nannocystis radixulma</name>
    <dbReference type="NCBI Taxonomy" id="2995305"/>
    <lineage>
        <taxon>Bacteria</taxon>
        <taxon>Pseudomonadati</taxon>
        <taxon>Myxococcota</taxon>
        <taxon>Polyangia</taxon>
        <taxon>Nannocystales</taxon>
        <taxon>Nannocystaceae</taxon>
        <taxon>Nannocystis</taxon>
    </lineage>
</organism>
<evidence type="ECO:0000313" key="2">
    <source>
        <dbReference type="Proteomes" id="UP001217838"/>
    </source>
</evidence>
<accession>A0ABT5BFD6</accession>
<evidence type="ECO:0000313" key="1">
    <source>
        <dbReference type="EMBL" id="MDC0672792.1"/>
    </source>
</evidence>
<dbReference type="EMBL" id="JAQNDN010000020">
    <property type="protein sequence ID" value="MDC0672792.1"/>
    <property type="molecule type" value="Genomic_DNA"/>
</dbReference>
<name>A0ABT5BFD6_9BACT</name>
<keyword evidence="2" id="KW-1185">Reference proteome</keyword>
<protein>
    <recommendedName>
        <fullName evidence="3">Carboxypeptidase regulatory-like domain-containing protein</fullName>
    </recommendedName>
</protein>
<dbReference type="Proteomes" id="UP001217838">
    <property type="component" value="Unassembled WGS sequence"/>
</dbReference>
<proteinExistence type="predicted"/>
<gene>
    <name evidence="1" type="ORF">POL58_33880</name>
</gene>
<dbReference type="RefSeq" id="WP_272004877.1">
    <property type="nucleotide sequence ID" value="NZ_JAQNDN010000020.1"/>
</dbReference>
<sequence>MARALAAVFVVGCTSTQPPPAPAPALAQEPAPTLGPERISCGIDRPGPPVGVSQGIAGAVCFWQGDFMPGDPEGTIRPVARTIEIHAVTRREEAKPSSTAAFWDSVSTPLVATASSGADGWFEVALPPGSYSLFVREPQGLFANGYDEAGIIASVEVVAGKVTRKQLDVDYAAAH</sequence>
<evidence type="ECO:0008006" key="3">
    <source>
        <dbReference type="Google" id="ProtNLM"/>
    </source>
</evidence>
<comment type="caution">
    <text evidence="1">The sequence shown here is derived from an EMBL/GenBank/DDBJ whole genome shotgun (WGS) entry which is preliminary data.</text>
</comment>
<reference evidence="1 2" key="1">
    <citation type="submission" date="2022-11" db="EMBL/GenBank/DDBJ databases">
        <title>Minimal conservation of predation-associated metabolite biosynthetic gene clusters underscores biosynthetic potential of Myxococcota including descriptions for ten novel species: Archangium lansinium sp. nov., Myxococcus landrumus sp. nov., Nannocystis bai.</title>
        <authorList>
            <person name="Ahearne A."/>
            <person name="Stevens C."/>
            <person name="Dowd S."/>
        </authorList>
    </citation>
    <scope>NUCLEOTIDE SEQUENCE [LARGE SCALE GENOMIC DNA]</scope>
    <source>
        <strain evidence="1 2">NCELM</strain>
    </source>
</reference>